<proteinExistence type="predicted"/>
<organism evidence="2 3">
    <name type="scientific">Candidatus Nomurabacteria bacterium GW2011_GWB1_44_12</name>
    <dbReference type="NCBI Taxonomy" id="1618748"/>
    <lineage>
        <taxon>Bacteria</taxon>
        <taxon>Candidatus Nomuraibacteriota</taxon>
    </lineage>
</organism>
<dbReference type="AlphaFoldDB" id="A0A837IB84"/>
<evidence type="ECO:0000313" key="3">
    <source>
        <dbReference type="Proteomes" id="UP000033815"/>
    </source>
</evidence>
<reference evidence="2 3" key="1">
    <citation type="journal article" date="2015" name="Nature">
        <title>rRNA introns, odd ribosomes, and small enigmatic genomes across a large radiation of phyla.</title>
        <authorList>
            <person name="Brown C.T."/>
            <person name="Hug L.A."/>
            <person name="Thomas B.C."/>
            <person name="Sharon I."/>
            <person name="Castelle C.J."/>
            <person name="Singh A."/>
            <person name="Wilkins M.J."/>
            <person name="Williams K.H."/>
            <person name="Banfield J.F."/>
        </authorList>
    </citation>
    <scope>NUCLEOTIDE SEQUENCE [LARGE SCALE GENOMIC DNA]</scope>
</reference>
<dbReference type="Proteomes" id="UP000033815">
    <property type="component" value="Unassembled WGS sequence"/>
</dbReference>
<feature type="transmembrane region" description="Helical" evidence="1">
    <location>
        <begin position="6"/>
        <end position="30"/>
    </location>
</feature>
<keyword evidence="1" id="KW-1133">Transmembrane helix</keyword>
<evidence type="ECO:0000313" key="2">
    <source>
        <dbReference type="EMBL" id="KKT36585.1"/>
    </source>
</evidence>
<keyword evidence="1" id="KW-0812">Transmembrane</keyword>
<protein>
    <submittedName>
        <fullName evidence="2">Uncharacterized protein</fullName>
    </submittedName>
</protein>
<gene>
    <name evidence="2" type="ORF">UW25_C0005G0067</name>
</gene>
<keyword evidence="1" id="KW-0472">Membrane</keyword>
<evidence type="ECO:0000256" key="1">
    <source>
        <dbReference type="SAM" id="Phobius"/>
    </source>
</evidence>
<comment type="caution">
    <text evidence="2">The sequence shown here is derived from an EMBL/GenBank/DDBJ whole genome shotgun (WGS) entry which is preliminary data.</text>
</comment>
<sequence>MENQIFNSWGVVLLIIVVVFIAILSLVSLVKCMRSPPSFSKKMSIIADKLSWLGLYGKISTRVRIEDGWVEFQRQSGFSVARVTVHDVDNKKLILVSCNMSDEVVSIFREVLSTDGSGLNFRHI</sequence>
<dbReference type="EMBL" id="LCHP01000005">
    <property type="protein sequence ID" value="KKT36585.1"/>
    <property type="molecule type" value="Genomic_DNA"/>
</dbReference>
<name>A0A837IB84_9BACT</name>
<accession>A0A837IB84</accession>